<dbReference type="SUPFAM" id="SSF56601">
    <property type="entry name" value="beta-lactamase/transpeptidase-like"/>
    <property type="match status" value="1"/>
</dbReference>
<dbReference type="Pfam" id="PF00144">
    <property type="entry name" value="Beta-lactamase"/>
    <property type="match status" value="1"/>
</dbReference>
<dbReference type="PANTHER" id="PTHR43283">
    <property type="entry name" value="BETA-LACTAMASE-RELATED"/>
    <property type="match status" value="1"/>
</dbReference>
<dbReference type="AlphaFoldDB" id="A0A1H4UZF1"/>
<evidence type="ECO:0000313" key="2">
    <source>
        <dbReference type="EMBL" id="SEC74106.1"/>
    </source>
</evidence>
<feature type="domain" description="Beta-lactamase-related" evidence="1">
    <location>
        <begin position="10"/>
        <end position="327"/>
    </location>
</feature>
<dbReference type="InterPro" id="IPR012338">
    <property type="entry name" value="Beta-lactam/transpept-like"/>
</dbReference>
<dbReference type="InterPro" id="IPR050789">
    <property type="entry name" value="Diverse_Enzym_Activities"/>
</dbReference>
<evidence type="ECO:0000259" key="1">
    <source>
        <dbReference type="Pfam" id="PF00144"/>
    </source>
</evidence>
<protein>
    <submittedName>
        <fullName evidence="2">CubicO group peptidase, beta-lactamase class C family</fullName>
    </submittedName>
</protein>
<proteinExistence type="predicted"/>
<dbReference type="PANTHER" id="PTHR43283:SF3">
    <property type="entry name" value="BETA-LACTAMASE FAMILY PROTEIN (AFU_ORTHOLOGUE AFUA_5G07500)"/>
    <property type="match status" value="1"/>
</dbReference>
<reference evidence="2 3" key="1">
    <citation type="submission" date="2016-10" db="EMBL/GenBank/DDBJ databases">
        <authorList>
            <person name="de Groot N.N."/>
        </authorList>
    </citation>
    <scope>NUCLEOTIDE SEQUENCE [LARGE SCALE GENOMIC DNA]</scope>
    <source>
        <strain evidence="2 3">GAS522</strain>
    </source>
</reference>
<dbReference type="Gene3D" id="3.40.710.10">
    <property type="entry name" value="DD-peptidase/beta-lactamase superfamily"/>
    <property type="match status" value="1"/>
</dbReference>
<gene>
    <name evidence="2" type="ORF">SAMN05444171_2153</name>
</gene>
<name>A0A1H4UZF1_9BRAD</name>
<dbReference type="RefSeq" id="WP_074818627.1">
    <property type="nucleotide sequence ID" value="NZ_FNTI01000001.1"/>
</dbReference>
<organism evidence="2 3">
    <name type="scientific">Bradyrhizobium lablabi</name>
    <dbReference type="NCBI Taxonomy" id="722472"/>
    <lineage>
        <taxon>Bacteria</taxon>
        <taxon>Pseudomonadati</taxon>
        <taxon>Pseudomonadota</taxon>
        <taxon>Alphaproteobacteria</taxon>
        <taxon>Hyphomicrobiales</taxon>
        <taxon>Nitrobacteraceae</taxon>
        <taxon>Bradyrhizobium</taxon>
    </lineage>
</organism>
<dbReference type="Proteomes" id="UP000183208">
    <property type="component" value="Unassembled WGS sequence"/>
</dbReference>
<evidence type="ECO:0000313" key="3">
    <source>
        <dbReference type="Proteomes" id="UP000183208"/>
    </source>
</evidence>
<accession>A0A1H4UZF1</accession>
<dbReference type="InterPro" id="IPR001466">
    <property type="entry name" value="Beta-lactam-related"/>
</dbReference>
<sequence>MVSHIAGDFHPGAQLAVARHGKLALYRGFGNATVDPSRPVDERTLFPLFSNTKVITAAAVWTLVEEGKLRFSDRVAEHVPGFEAHGKEGVTVAHLLTHQAGFPAAEVTPECFMDRERLRRAVCEFKLEWPPGSRSIYHRTAAHWVVAVLIEAITGNDYRDEIRKRVIEPLRLTREMFLGLPEAEDHRAAAMYTPRQTEKWPLDPMVSAPLFRRSGIPGAGGYATARAMAVFYQMMAQGGTWGGVRIVSPRMIDYVTRDFTGDLVDDYTGYPMHRGLGPFSLGQSGHPGLGAIGHPRTFGHSGVGTSYCWADPTSGLSFAFLSNCRRDNAWHNKRMDTLSTLIHASILG</sequence>
<dbReference type="EMBL" id="FNTI01000001">
    <property type="protein sequence ID" value="SEC74106.1"/>
    <property type="molecule type" value="Genomic_DNA"/>
</dbReference>